<dbReference type="RefSeq" id="WP_219002485.1">
    <property type="nucleotide sequence ID" value="NZ_CP079194.1"/>
</dbReference>
<dbReference type="Proteomes" id="UP000825009">
    <property type="component" value="Chromosome"/>
</dbReference>
<dbReference type="KEGG" id="gce:KYE46_17410"/>
<organism evidence="2 3">
    <name type="scientific">Gymnodinialimonas ceratoperidinii</name>
    <dbReference type="NCBI Taxonomy" id="2856823"/>
    <lineage>
        <taxon>Bacteria</taxon>
        <taxon>Pseudomonadati</taxon>
        <taxon>Pseudomonadota</taxon>
        <taxon>Alphaproteobacteria</taxon>
        <taxon>Rhodobacterales</taxon>
        <taxon>Paracoccaceae</taxon>
        <taxon>Gymnodinialimonas</taxon>
    </lineage>
</organism>
<evidence type="ECO:0000259" key="1">
    <source>
        <dbReference type="PROSITE" id="PS51819"/>
    </source>
</evidence>
<dbReference type="InterPro" id="IPR037523">
    <property type="entry name" value="VOC_core"/>
</dbReference>
<evidence type="ECO:0000313" key="2">
    <source>
        <dbReference type="EMBL" id="QXT39672.1"/>
    </source>
</evidence>
<dbReference type="Pfam" id="PF00903">
    <property type="entry name" value="Glyoxalase"/>
    <property type="match status" value="1"/>
</dbReference>
<accession>A0A8F6TVE5</accession>
<reference evidence="2 3" key="1">
    <citation type="submission" date="2021-07" db="EMBL/GenBank/DDBJ databases">
        <title>A novel Jannaschia species isolated from marine dinoflagellate Ceratoperidinium margalefii.</title>
        <authorList>
            <person name="Jiang Y."/>
            <person name="Li Z."/>
        </authorList>
    </citation>
    <scope>NUCLEOTIDE SEQUENCE [LARGE SCALE GENOMIC DNA]</scope>
    <source>
        <strain evidence="2 3">J12C1-MA-4</strain>
    </source>
</reference>
<evidence type="ECO:0000313" key="3">
    <source>
        <dbReference type="Proteomes" id="UP000825009"/>
    </source>
</evidence>
<dbReference type="PANTHER" id="PTHR33993:SF1">
    <property type="entry name" value="GLYOXALASE FAMILY PROTEIN"/>
    <property type="match status" value="1"/>
</dbReference>
<dbReference type="EMBL" id="CP079194">
    <property type="protein sequence ID" value="QXT39672.1"/>
    <property type="molecule type" value="Genomic_DNA"/>
</dbReference>
<dbReference type="InterPro" id="IPR052164">
    <property type="entry name" value="Anthracycline_SecMetBiosynth"/>
</dbReference>
<dbReference type="PROSITE" id="PS51819">
    <property type="entry name" value="VOC"/>
    <property type="match status" value="1"/>
</dbReference>
<proteinExistence type="predicted"/>
<feature type="domain" description="VOC" evidence="1">
    <location>
        <begin position="8"/>
        <end position="112"/>
    </location>
</feature>
<keyword evidence="3" id="KW-1185">Reference proteome</keyword>
<name>A0A8F6TVE5_9RHOB</name>
<sequence length="117" mass="12826">MSQDAHPPIDYIEFTSPELEKTQAFFSEAFGWSYIDYGPDYRDIQGAGLGGGIVRGDLRPPLPVLKADDLEAMLARVKAAGAEITKEIFSFPGGRRFQFREPGGTEMAVWSAPEAEA</sequence>
<dbReference type="InterPro" id="IPR004360">
    <property type="entry name" value="Glyas_Fos-R_dOase_dom"/>
</dbReference>
<protein>
    <submittedName>
        <fullName evidence="2">VOC family protein</fullName>
    </submittedName>
</protein>
<dbReference type="AlphaFoldDB" id="A0A8F6TVE5"/>
<dbReference type="PANTHER" id="PTHR33993">
    <property type="entry name" value="GLYOXALASE-RELATED"/>
    <property type="match status" value="1"/>
</dbReference>
<gene>
    <name evidence="2" type="ORF">KYE46_17410</name>
</gene>